<dbReference type="EMBL" id="POUA01000503">
    <property type="protein sequence ID" value="PZG24309.1"/>
    <property type="molecule type" value="Genomic_DNA"/>
</dbReference>
<dbReference type="RefSeq" id="WP_111171731.1">
    <property type="nucleotide sequence ID" value="NZ_POUA01000503.1"/>
</dbReference>
<dbReference type="InterPro" id="IPR044298">
    <property type="entry name" value="MIG/MutY"/>
</dbReference>
<dbReference type="InterPro" id="IPR003651">
    <property type="entry name" value="Endonuclease3_FeS-loop_motif"/>
</dbReference>
<dbReference type="GO" id="GO:0046872">
    <property type="term" value="F:metal ion binding"/>
    <property type="evidence" value="ECO:0007669"/>
    <property type="project" value="UniProtKB-KW"/>
</dbReference>
<evidence type="ECO:0000256" key="5">
    <source>
        <dbReference type="ARBA" id="ARBA00022023"/>
    </source>
</evidence>
<dbReference type="Pfam" id="PF00730">
    <property type="entry name" value="HhH-GPD"/>
    <property type="match status" value="1"/>
</dbReference>
<keyword evidence="7" id="KW-0479">Metal-binding</keyword>
<evidence type="ECO:0000256" key="7">
    <source>
        <dbReference type="ARBA" id="ARBA00022723"/>
    </source>
</evidence>
<dbReference type="Pfam" id="PF10576">
    <property type="entry name" value="EndIII_4Fe-2S"/>
    <property type="match status" value="1"/>
</dbReference>
<keyword evidence="13" id="KW-0326">Glycosidase</keyword>
<evidence type="ECO:0000256" key="3">
    <source>
        <dbReference type="ARBA" id="ARBA00008343"/>
    </source>
</evidence>
<evidence type="ECO:0000313" key="15">
    <source>
        <dbReference type="EMBL" id="PZG24309.1"/>
    </source>
</evidence>
<dbReference type="Gene3D" id="1.10.340.30">
    <property type="entry name" value="Hypothetical protein, domain 2"/>
    <property type="match status" value="1"/>
</dbReference>
<keyword evidence="16" id="KW-1185">Reference proteome</keyword>
<dbReference type="InterPro" id="IPR023170">
    <property type="entry name" value="HhH_base_excis_C"/>
</dbReference>
<gene>
    <name evidence="15" type="ORF">C1I98_35775</name>
</gene>
<dbReference type="InterPro" id="IPR004036">
    <property type="entry name" value="Endonuclease-III-like_CS2"/>
</dbReference>
<organism evidence="15 16">
    <name type="scientific">Spongiactinospora gelatinilytica</name>
    <dbReference type="NCBI Taxonomy" id="2666298"/>
    <lineage>
        <taxon>Bacteria</taxon>
        <taxon>Bacillati</taxon>
        <taxon>Actinomycetota</taxon>
        <taxon>Actinomycetes</taxon>
        <taxon>Streptosporangiales</taxon>
        <taxon>Streptosporangiaceae</taxon>
        <taxon>Spongiactinospora</taxon>
    </lineage>
</organism>
<evidence type="ECO:0000256" key="9">
    <source>
        <dbReference type="ARBA" id="ARBA00022801"/>
    </source>
</evidence>
<evidence type="ECO:0000256" key="11">
    <source>
        <dbReference type="ARBA" id="ARBA00023014"/>
    </source>
</evidence>
<dbReference type="InterPro" id="IPR011257">
    <property type="entry name" value="DNA_glycosylase"/>
</dbReference>
<proteinExistence type="inferred from homology"/>
<dbReference type="CDD" id="cd00056">
    <property type="entry name" value="ENDO3c"/>
    <property type="match status" value="1"/>
</dbReference>
<keyword evidence="8" id="KW-0227">DNA damage</keyword>
<dbReference type="Proteomes" id="UP000248544">
    <property type="component" value="Unassembled WGS sequence"/>
</dbReference>
<feature type="domain" description="HhH-GPD" evidence="14">
    <location>
        <begin position="40"/>
        <end position="190"/>
    </location>
</feature>
<dbReference type="GO" id="GO:0051539">
    <property type="term" value="F:4 iron, 4 sulfur cluster binding"/>
    <property type="evidence" value="ECO:0007669"/>
    <property type="project" value="UniProtKB-KW"/>
</dbReference>
<dbReference type="GO" id="GO:0032357">
    <property type="term" value="F:oxidized purine DNA binding"/>
    <property type="evidence" value="ECO:0007669"/>
    <property type="project" value="TreeGrafter"/>
</dbReference>
<dbReference type="InterPro" id="IPR003265">
    <property type="entry name" value="HhH-GPD_domain"/>
</dbReference>
<accession>A0A2W2F4E1</accession>
<dbReference type="EC" id="3.2.2.31" evidence="4"/>
<keyword evidence="12" id="KW-0234">DNA repair</keyword>
<evidence type="ECO:0000256" key="1">
    <source>
        <dbReference type="ARBA" id="ARBA00000843"/>
    </source>
</evidence>
<dbReference type="Pfam" id="PF00633">
    <property type="entry name" value="HHH"/>
    <property type="match status" value="1"/>
</dbReference>
<dbReference type="FunFam" id="1.10.340.30:FF:000003">
    <property type="entry name" value="A/G-specific adenine glycosylase"/>
    <property type="match status" value="1"/>
</dbReference>
<comment type="catalytic activity">
    <reaction evidence="1">
        <text>Hydrolyzes free adenine bases from 7,8-dihydro-8-oxoguanine:adenine mismatched double-stranded DNA, leaving an apurinic site.</text>
        <dbReference type="EC" id="3.2.2.31"/>
    </reaction>
</comment>
<reference evidence="15 16" key="1">
    <citation type="submission" date="2018-01" db="EMBL/GenBank/DDBJ databases">
        <title>Draft genome sequence of Sphaerisporangium sp. 7K107.</title>
        <authorList>
            <person name="Sahin N."/>
            <person name="Saygin H."/>
            <person name="Ay H."/>
        </authorList>
    </citation>
    <scope>NUCLEOTIDE SEQUENCE [LARGE SCALE GENOMIC DNA]</scope>
    <source>
        <strain evidence="15 16">7K107</strain>
    </source>
</reference>
<dbReference type="AlphaFoldDB" id="A0A2W2F4E1"/>
<comment type="caution">
    <text evidence="15">The sequence shown here is derived from an EMBL/GenBank/DDBJ whole genome shotgun (WGS) entry which is preliminary data.</text>
</comment>
<evidence type="ECO:0000256" key="4">
    <source>
        <dbReference type="ARBA" id="ARBA00012045"/>
    </source>
</evidence>
<dbReference type="GO" id="GO:0034039">
    <property type="term" value="F:8-oxo-7,8-dihydroguanine DNA N-glycosylase activity"/>
    <property type="evidence" value="ECO:0007669"/>
    <property type="project" value="TreeGrafter"/>
</dbReference>
<dbReference type="Gene3D" id="1.10.1670.10">
    <property type="entry name" value="Helix-hairpin-Helix base-excision DNA repair enzymes (C-terminal)"/>
    <property type="match status" value="1"/>
</dbReference>
<dbReference type="InterPro" id="IPR000445">
    <property type="entry name" value="HhH_motif"/>
</dbReference>
<dbReference type="SUPFAM" id="SSF48150">
    <property type="entry name" value="DNA-glycosylase"/>
    <property type="match status" value="1"/>
</dbReference>
<protein>
    <recommendedName>
        <fullName evidence="5">Adenine DNA glycosylase</fullName>
        <ecNumber evidence="4">3.2.2.31</ecNumber>
    </recommendedName>
</protein>
<dbReference type="PROSITE" id="PS01155">
    <property type="entry name" value="ENDONUCLEASE_III_2"/>
    <property type="match status" value="1"/>
</dbReference>
<dbReference type="GO" id="GO:0006284">
    <property type="term" value="P:base-excision repair"/>
    <property type="evidence" value="ECO:0007669"/>
    <property type="project" value="InterPro"/>
</dbReference>
<keyword evidence="11" id="KW-0411">Iron-sulfur</keyword>
<comment type="cofactor">
    <cofactor evidence="2">
        <name>[4Fe-4S] cluster</name>
        <dbReference type="ChEBI" id="CHEBI:49883"/>
    </cofactor>
</comment>
<evidence type="ECO:0000256" key="12">
    <source>
        <dbReference type="ARBA" id="ARBA00023204"/>
    </source>
</evidence>
<evidence type="ECO:0000256" key="8">
    <source>
        <dbReference type="ARBA" id="ARBA00022763"/>
    </source>
</evidence>
<dbReference type="GO" id="GO:0000701">
    <property type="term" value="F:purine-specific mismatch base pair DNA N-glycosylase activity"/>
    <property type="evidence" value="ECO:0007669"/>
    <property type="project" value="UniProtKB-EC"/>
</dbReference>
<dbReference type="SMART" id="SM00525">
    <property type="entry name" value="FES"/>
    <property type="match status" value="1"/>
</dbReference>
<evidence type="ECO:0000256" key="13">
    <source>
        <dbReference type="ARBA" id="ARBA00023295"/>
    </source>
</evidence>
<sequence length="295" mass="31922">MAESNPLREPLLDWYGTHARDLPWRRADATPWGVLVSEIMLQQTPVARVLPVWAQWLARWPAPRDLAAEPPGEAVRAWGRLGYPRRALNLHACARAITADHGGEVPADHDTLRALPGIGEYTAAAVASFAFGGRHAVLDTNVRRVLARAVRGEEYPPKATTAAERALATRLLPTVDASTWGVAVMELGALVCTARAPRCADCPIAALCRWRLAGRPPHDGPARKGQAYAGTDRQCRGRLLAVLRGSHDPVPKAALDAVWSDPVQRERALDGLVHDGLAEALTDGTYRLPLAVVSE</sequence>
<name>A0A2W2F4E1_9ACTN</name>
<dbReference type="PANTHER" id="PTHR42944:SF1">
    <property type="entry name" value="ADENINE DNA GLYCOSYLASE"/>
    <property type="match status" value="1"/>
</dbReference>
<keyword evidence="9" id="KW-0378">Hydrolase</keyword>
<dbReference type="GO" id="GO:0035485">
    <property type="term" value="F:adenine/guanine mispair binding"/>
    <property type="evidence" value="ECO:0007669"/>
    <property type="project" value="TreeGrafter"/>
</dbReference>
<comment type="similarity">
    <text evidence="3">Belongs to the Nth/MutY family.</text>
</comment>
<evidence type="ECO:0000256" key="6">
    <source>
        <dbReference type="ARBA" id="ARBA00022485"/>
    </source>
</evidence>
<evidence type="ECO:0000259" key="14">
    <source>
        <dbReference type="SMART" id="SM00478"/>
    </source>
</evidence>
<dbReference type="PANTHER" id="PTHR42944">
    <property type="entry name" value="ADENINE DNA GLYCOSYLASE"/>
    <property type="match status" value="1"/>
</dbReference>
<evidence type="ECO:0000313" key="16">
    <source>
        <dbReference type="Proteomes" id="UP000248544"/>
    </source>
</evidence>
<dbReference type="GO" id="GO:0006298">
    <property type="term" value="P:mismatch repair"/>
    <property type="evidence" value="ECO:0007669"/>
    <property type="project" value="TreeGrafter"/>
</dbReference>
<evidence type="ECO:0000256" key="2">
    <source>
        <dbReference type="ARBA" id="ARBA00001966"/>
    </source>
</evidence>
<keyword evidence="10" id="KW-0408">Iron</keyword>
<keyword evidence="6" id="KW-0004">4Fe-4S</keyword>
<evidence type="ECO:0000256" key="10">
    <source>
        <dbReference type="ARBA" id="ARBA00023004"/>
    </source>
</evidence>
<dbReference type="SMART" id="SM00478">
    <property type="entry name" value="ENDO3c"/>
    <property type="match status" value="1"/>
</dbReference>